<comment type="caution">
    <text evidence="6">The sequence shown here is derived from an EMBL/GenBank/DDBJ whole genome shotgun (WGS) entry which is preliminary data.</text>
</comment>
<sequence length="303" mass="31740">MSSSERIQQISNHLSNNYSRGLLSGDVAIITGTVLYYFSLAPGIGRSAALLFAKEGAKVVVSDLDEKKAQAVVDEIKAAGGDAIAVGGNVAADDFPAKILDATIQRYGKLNHLVNNAGFTYDRMLHTMPDAAWDIILNVHVSAPFRLIRAAAPYMRIKPEPGRTPENRSIINVSSTSGLHGNVGQANYAAAKSGIVGLTKSLAKEWGIFGVRANVVAFGYILTRLTAAKEDGVAIEIDGKKVALGIPGAKPPKTTGGADPKTYSLIPLARPGTADEAAAAMLFLASPLASYVTGHTLEVTGGR</sequence>
<evidence type="ECO:0000256" key="2">
    <source>
        <dbReference type="ARBA" id="ARBA00022857"/>
    </source>
</evidence>
<dbReference type="AlphaFoldDB" id="A0A9P5MWU4"/>
<comment type="similarity">
    <text evidence="1 4">Belongs to the short-chain dehydrogenases/reductases (SDR) family.</text>
</comment>
<keyword evidence="2" id="KW-0521">NADP</keyword>
<gene>
    <name evidence="6" type="ORF">DFH94DRAFT_827881</name>
</gene>
<dbReference type="FunFam" id="3.40.50.720:FF:000084">
    <property type="entry name" value="Short-chain dehydrogenase reductase"/>
    <property type="match status" value="1"/>
</dbReference>
<dbReference type="GO" id="GO:0006633">
    <property type="term" value="P:fatty acid biosynthetic process"/>
    <property type="evidence" value="ECO:0007669"/>
    <property type="project" value="TreeGrafter"/>
</dbReference>
<keyword evidence="5" id="KW-0472">Membrane</keyword>
<dbReference type="SUPFAM" id="SSF51735">
    <property type="entry name" value="NAD(P)-binding Rossmann-fold domains"/>
    <property type="match status" value="1"/>
</dbReference>
<dbReference type="PROSITE" id="PS00061">
    <property type="entry name" value="ADH_SHORT"/>
    <property type="match status" value="1"/>
</dbReference>
<dbReference type="InterPro" id="IPR036291">
    <property type="entry name" value="NAD(P)-bd_dom_sf"/>
</dbReference>
<evidence type="ECO:0000313" key="7">
    <source>
        <dbReference type="Proteomes" id="UP000759537"/>
    </source>
</evidence>
<keyword evidence="5" id="KW-1133">Transmembrane helix</keyword>
<evidence type="ECO:0000313" key="6">
    <source>
        <dbReference type="EMBL" id="KAF8480825.1"/>
    </source>
</evidence>
<dbReference type="InterPro" id="IPR020904">
    <property type="entry name" value="Sc_DH/Rdtase_CS"/>
</dbReference>
<evidence type="ECO:0000256" key="3">
    <source>
        <dbReference type="ARBA" id="ARBA00023002"/>
    </source>
</evidence>
<dbReference type="PANTHER" id="PTHR42760">
    <property type="entry name" value="SHORT-CHAIN DEHYDROGENASES/REDUCTASES FAMILY MEMBER"/>
    <property type="match status" value="1"/>
</dbReference>
<evidence type="ECO:0000256" key="5">
    <source>
        <dbReference type="SAM" id="Phobius"/>
    </source>
</evidence>
<dbReference type="OrthoDB" id="1393670at2759"/>
<reference evidence="6" key="2">
    <citation type="journal article" date="2020" name="Nat. Commun.">
        <title>Large-scale genome sequencing of mycorrhizal fungi provides insights into the early evolution of symbiotic traits.</title>
        <authorList>
            <person name="Miyauchi S."/>
            <person name="Kiss E."/>
            <person name="Kuo A."/>
            <person name="Drula E."/>
            <person name="Kohler A."/>
            <person name="Sanchez-Garcia M."/>
            <person name="Morin E."/>
            <person name="Andreopoulos B."/>
            <person name="Barry K.W."/>
            <person name="Bonito G."/>
            <person name="Buee M."/>
            <person name="Carver A."/>
            <person name="Chen C."/>
            <person name="Cichocki N."/>
            <person name="Clum A."/>
            <person name="Culley D."/>
            <person name="Crous P.W."/>
            <person name="Fauchery L."/>
            <person name="Girlanda M."/>
            <person name="Hayes R.D."/>
            <person name="Keri Z."/>
            <person name="LaButti K."/>
            <person name="Lipzen A."/>
            <person name="Lombard V."/>
            <person name="Magnuson J."/>
            <person name="Maillard F."/>
            <person name="Murat C."/>
            <person name="Nolan M."/>
            <person name="Ohm R.A."/>
            <person name="Pangilinan J."/>
            <person name="Pereira M.F."/>
            <person name="Perotto S."/>
            <person name="Peter M."/>
            <person name="Pfister S."/>
            <person name="Riley R."/>
            <person name="Sitrit Y."/>
            <person name="Stielow J.B."/>
            <person name="Szollosi G."/>
            <person name="Zifcakova L."/>
            <person name="Stursova M."/>
            <person name="Spatafora J.W."/>
            <person name="Tedersoo L."/>
            <person name="Vaario L.M."/>
            <person name="Yamada A."/>
            <person name="Yan M."/>
            <person name="Wang P."/>
            <person name="Xu J."/>
            <person name="Bruns T."/>
            <person name="Baldrian P."/>
            <person name="Vilgalys R."/>
            <person name="Dunand C."/>
            <person name="Henrissat B."/>
            <person name="Grigoriev I.V."/>
            <person name="Hibbett D."/>
            <person name="Nagy L.G."/>
            <person name="Martin F.M."/>
        </authorList>
    </citation>
    <scope>NUCLEOTIDE SEQUENCE</scope>
    <source>
        <strain evidence="6">Prilba</strain>
    </source>
</reference>
<keyword evidence="5" id="KW-0812">Transmembrane</keyword>
<dbReference type="Pfam" id="PF00106">
    <property type="entry name" value="adh_short"/>
    <property type="match status" value="1"/>
</dbReference>
<organism evidence="6 7">
    <name type="scientific">Russula ochroleuca</name>
    <dbReference type="NCBI Taxonomy" id="152965"/>
    <lineage>
        <taxon>Eukaryota</taxon>
        <taxon>Fungi</taxon>
        <taxon>Dikarya</taxon>
        <taxon>Basidiomycota</taxon>
        <taxon>Agaricomycotina</taxon>
        <taxon>Agaricomycetes</taxon>
        <taxon>Russulales</taxon>
        <taxon>Russulaceae</taxon>
        <taxon>Russula</taxon>
    </lineage>
</organism>
<dbReference type="PRINTS" id="PR00080">
    <property type="entry name" value="SDRFAMILY"/>
</dbReference>
<dbReference type="GO" id="GO:0016616">
    <property type="term" value="F:oxidoreductase activity, acting on the CH-OH group of donors, NAD or NADP as acceptor"/>
    <property type="evidence" value="ECO:0007669"/>
    <property type="project" value="TreeGrafter"/>
</dbReference>
<dbReference type="PRINTS" id="PR00081">
    <property type="entry name" value="GDHRDH"/>
</dbReference>
<dbReference type="GO" id="GO:0048038">
    <property type="term" value="F:quinone binding"/>
    <property type="evidence" value="ECO:0007669"/>
    <property type="project" value="TreeGrafter"/>
</dbReference>
<reference evidence="6" key="1">
    <citation type="submission" date="2019-10" db="EMBL/GenBank/DDBJ databases">
        <authorList>
            <consortium name="DOE Joint Genome Institute"/>
            <person name="Kuo A."/>
            <person name="Miyauchi S."/>
            <person name="Kiss E."/>
            <person name="Drula E."/>
            <person name="Kohler A."/>
            <person name="Sanchez-Garcia M."/>
            <person name="Andreopoulos B."/>
            <person name="Barry K.W."/>
            <person name="Bonito G."/>
            <person name="Buee M."/>
            <person name="Carver A."/>
            <person name="Chen C."/>
            <person name="Cichocki N."/>
            <person name="Clum A."/>
            <person name="Culley D."/>
            <person name="Crous P.W."/>
            <person name="Fauchery L."/>
            <person name="Girlanda M."/>
            <person name="Hayes R."/>
            <person name="Keri Z."/>
            <person name="LaButti K."/>
            <person name="Lipzen A."/>
            <person name="Lombard V."/>
            <person name="Magnuson J."/>
            <person name="Maillard F."/>
            <person name="Morin E."/>
            <person name="Murat C."/>
            <person name="Nolan M."/>
            <person name="Ohm R."/>
            <person name="Pangilinan J."/>
            <person name="Pereira M."/>
            <person name="Perotto S."/>
            <person name="Peter M."/>
            <person name="Riley R."/>
            <person name="Sitrit Y."/>
            <person name="Stielow B."/>
            <person name="Szollosi G."/>
            <person name="Zifcakova L."/>
            <person name="Stursova M."/>
            <person name="Spatafora J.W."/>
            <person name="Tedersoo L."/>
            <person name="Vaario L.-M."/>
            <person name="Yamada A."/>
            <person name="Yan M."/>
            <person name="Wang P."/>
            <person name="Xu J."/>
            <person name="Bruns T."/>
            <person name="Baldrian P."/>
            <person name="Vilgalys R."/>
            <person name="Henrissat B."/>
            <person name="Grigoriev I.V."/>
            <person name="Hibbett D."/>
            <person name="Nagy L.G."/>
            <person name="Martin F.M."/>
        </authorList>
    </citation>
    <scope>NUCLEOTIDE SEQUENCE</scope>
    <source>
        <strain evidence="6">Prilba</strain>
    </source>
</reference>
<proteinExistence type="inferred from homology"/>
<evidence type="ECO:0000256" key="1">
    <source>
        <dbReference type="ARBA" id="ARBA00006484"/>
    </source>
</evidence>
<evidence type="ECO:0000256" key="4">
    <source>
        <dbReference type="RuleBase" id="RU000363"/>
    </source>
</evidence>
<dbReference type="Pfam" id="PF13561">
    <property type="entry name" value="adh_short_C2"/>
    <property type="match status" value="1"/>
</dbReference>
<name>A0A9P5MWU4_9AGAM</name>
<keyword evidence="3" id="KW-0560">Oxidoreductase</keyword>
<dbReference type="Proteomes" id="UP000759537">
    <property type="component" value="Unassembled WGS sequence"/>
</dbReference>
<accession>A0A9P5MWU4</accession>
<protein>
    <submittedName>
        <fullName evidence="6">Short-chain dehydrogenase/reductase SDR</fullName>
    </submittedName>
</protein>
<dbReference type="PANTHER" id="PTHR42760:SF133">
    <property type="entry name" value="3-OXOACYL-[ACYL-CARRIER-PROTEIN] REDUCTASE"/>
    <property type="match status" value="1"/>
</dbReference>
<dbReference type="EMBL" id="WHVB01000007">
    <property type="protein sequence ID" value="KAF8480825.1"/>
    <property type="molecule type" value="Genomic_DNA"/>
</dbReference>
<dbReference type="InterPro" id="IPR002347">
    <property type="entry name" value="SDR_fam"/>
</dbReference>
<feature type="transmembrane region" description="Helical" evidence="5">
    <location>
        <begin position="21"/>
        <end position="38"/>
    </location>
</feature>
<keyword evidence="7" id="KW-1185">Reference proteome</keyword>
<dbReference type="Gene3D" id="3.40.50.720">
    <property type="entry name" value="NAD(P)-binding Rossmann-like Domain"/>
    <property type="match status" value="1"/>
</dbReference>